<keyword evidence="1" id="KW-1133">Transmembrane helix</keyword>
<feature type="transmembrane region" description="Helical" evidence="1">
    <location>
        <begin position="41"/>
        <end position="62"/>
    </location>
</feature>
<name>T0J0F1_9SPHN</name>
<dbReference type="Gene3D" id="3.40.50.880">
    <property type="match status" value="1"/>
</dbReference>
<dbReference type="AlphaFoldDB" id="T0J0F1"/>
<dbReference type="InterPro" id="IPR029062">
    <property type="entry name" value="Class_I_gatase-like"/>
</dbReference>
<evidence type="ECO:0000313" key="3">
    <source>
        <dbReference type="Proteomes" id="UP000015523"/>
    </source>
</evidence>
<dbReference type="Proteomes" id="UP000015523">
    <property type="component" value="Unassembled WGS sequence"/>
</dbReference>
<evidence type="ECO:0000313" key="2">
    <source>
        <dbReference type="EMBL" id="EQB30282.1"/>
    </source>
</evidence>
<reference evidence="2 3" key="1">
    <citation type="journal article" date="2013" name="Genome Announc.">
        <title>Draft Genome Sequence of Sphingobium ummariense Strain RL-3, a Hexachlorocyclohexane-Degrading Bacterium.</title>
        <authorList>
            <person name="Kohli P."/>
            <person name="Dua A."/>
            <person name="Sangwan N."/>
            <person name="Oldach P."/>
            <person name="Khurana J.P."/>
            <person name="Lal R."/>
        </authorList>
    </citation>
    <scope>NUCLEOTIDE SEQUENCE [LARGE SCALE GENOMIC DNA]</scope>
    <source>
        <strain evidence="2 3">RL-3</strain>
    </source>
</reference>
<organism evidence="2 3">
    <name type="scientific">Sphingobium ummariense RL-3</name>
    <dbReference type="NCBI Taxonomy" id="1346791"/>
    <lineage>
        <taxon>Bacteria</taxon>
        <taxon>Pseudomonadati</taxon>
        <taxon>Pseudomonadota</taxon>
        <taxon>Alphaproteobacteria</taxon>
        <taxon>Sphingomonadales</taxon>
        <taxon>Sphingomonadaceae</taxon>
        <taxon>Sphingobium</taxon>
    </lineage>
</organism>
<keyword evidence="1" id="KW-0472">Membrane</keyword>
<dbReference type="EMBL" id="AUWY01000123">
    <property type="protein sequence ID" value="EQB30282.1"/>
    <property type="molecule type" value="Genomic_DNA"/>
</dbReference>
<proteinExistence type="predicted"/>
<keyword evidence="1" id="KW-0812">Transmembrane</keyword>
<dbReference type="PATRIC" id="fig|1346791.3.peg.3995"/>
<sequence length="76" mass="7900">MFPSGVKEIGFAGITLTPTGLESPLRHLAGLPVLHWHGDTYILPNGAVNLASSALIVLSILADASSAQMHGRCHGL</sequence>
<gene>
    <name evidence="2" type="ORF">M529_20655</name>
</gene>
<evidence type="ECO:0000256" key="1">
    <source>
        <dbReference type="SAM" id="Phobius"/>
    </source>
</evidence>
<dbReference type="eggNOG" id="COG0518">
    <property type="taxonomic scope" value="Bacteria"/>
</dbReference>
<dbReference type="STRING" id="1346791.M529_20655"/>
<protein>
    <submittedName>
        <fullName evidence="2">Uncharacterized protein</fullName>
    </submittedName>
</protein>
<comment type="caution">
    <text evidence="2">The sequence shown here is derived from an EMBL/GenBank/DDBJ whole genome shotgun (WGS) entry which is preliminary data.</text>
</comment>
<accession>T0J0F1</accession>
<keyword evidence="3" id="KW-1185">Reference proteome</keyword>